<organism evidence="3 4">
    <name type="scientific">Xylaria multiplex</name>
    <dbReference type="NCBI Taxonomy" id="323545"/>
    <lineage>
        <taxon>Eukaryota</taxon>
        <taxon>Fungi</taxon>
        <taxon>Dikarya</taxon>
        <taxon>Ascomycota</taxon>
        <taxon>Pezizomycotina</taxon>
        <taxon>Sordariomycetes</taxon>
        <taxon>Xylariomycetidae</taxon>
        <taxon>Xylariales</taxon>
        <taxon>Xylariaceae</taxon>
        <taxon>Xylaria</taxon>
    </lineage>
</organism>
<dbReference type="Proteomes" id="UP000481858">
    <property type="component" value="Unassembled WGS sequence"/>
</dbReference>
<dbReference type="OrthoDB" id="4115096at2759"/>
<protein>
    <submittedName>
        <fullName evidence="3">Uncharacterized protein</fullName>
    </submittedName>
</protein>
<feature type="region of interest" description="Disordered" evidence="1">
    <location>
        <begin position="114"/>
        <end position="133"/>
    </location>
</feature>
<keyword evidence="2" id="KW-0472">Membrane</keyword>
<proteinExistence type="predicted"/>
<keyword evidence="2" id="KW-0812">Transmembrane</keyword>
<accession>A0A7C8INS8</accession>
<dbReference type="InParanoid" id="A0A7C8INS8"/>
<gene>
    <name evidence="3" type="ORF">GQX73_g5132</name>
</gene>
<evidence type="ECO:0000313" key="4">
    <source>
        <dbReference type="Proteomes" id="UP000481858"/>
    </source>
</evidence>
<feature type="compositionally biased region" description="Low complexity" evidence="1">
    <location>
        <begin position="117"/>
        <end position="133"/>
    </location>
</feature>
<keyword evidence="4" id="KW-1185">Reference proteome</keyword>
<evidence type="ECO:0000313" key="3">
    <source>
        <dbReference type="EMBL" id="KAF2968426.1"/>
    </source>
</evidence>
<dbReference type="EMBL" id="WUBL01000051">
    <property type="protein sequence ID" value="KAF2968426.1"/>
    <property type="molecule type" value="Genomic_DNA"/>
</dbReference>
<name>A0A7C8INS8_9PEZI</name>
<reference evidence="3 4" key="1">
    <citation type="submission" date="2019-12" db="EMBL/GenBank/DDBJ databases">
        <title>Draft genome sequence of the ascomycete Xylaria multiplex DSM 110363.</title>
        <authorList>
            <person name="Buettner E."/>
            <person name="Kellner H."/>
        </authorList>
    </citation>
    <scope>NUCLEOTIDE SEQUENCE [LARGE SCALE GENOMIC DNA]</scope>
    <source>
        <strain evidence="3 4">DSM 110363</strain>
    </source>
</reference>
<sequence length="604" mass="67899">MANALDCPEDANSTDCLLRILIQKIDDHFEEYDWGPITFAFTVPIGFIATLFAAFTIYQAIRTTSRGSRKSNRRAIGEWSCKTTKKWDWHELALISTVRTPTLTTSNVMEALERETPPQASNPQQAPSSSEASNTQEALAKLRKFLLWPFYGTARQDSQKIQSEDPSIASWLGFLAELGLCHSDLPKIRLKNTIADYLPDDLLAAPAYGEVGFIVAAAAAAGAHSWQIDKQWGYPIVMGHSFQFEFRSHPTLGMIGAFVKWNDSPRNRHMLTGRQLKIALLQARGDLDVSAPPSNDFTEGSNEFERLNFLGDSGKGLISHLSSKVVGLNHDCKHGLCWCDELFFAREDQHHLMWFFMASTPSRPPYIFPSKLVRNSNAFKFLALHSNFWASLKTKDLFASVNSKSEAPEFSSSEEWYTKDLPTTIMEGDLDRILKFLDEHTGESKKGTGRGLIPFDLPASTFNNQDCICVFRVVLGPSINFLYDTNEFGTWFNGLKELKQEYFRVLILLQLMQINQWLATRDQEEVMCAIVSLSTTTLALLDMNSSLSNESFGFSSPKEKPIVGVDEDGGDSYLEDDISFPYMRMLQTLGHLLSEVGAFPMFLN</sequence>
<feature type="transmembrane region" description="Helical" evidence="2">
    <location>
        <begin position="37"/>
        <end position="61"/>
    </location>
</feature>
<evidence type="ECO:0000256" key="1">
    <source>
        <dbReference type="SAM" id="MobiDB-lite"/>
    </source>
</evidence>
<evidence type="ECO:0000256" key="2">
    <source>
        <dbReference type="SAM" id="Phobius"/>
    </source>
</evidence>
<dbReference type="AlphaFoldDB" id="A0A7C8INS8"/>
<comment type="caution">
    <text evidence="3">The sequence shown here is derived from an EMBL/GenBank/DDBJ whole genome shotgun (WGS) entry which is preliminary data.</text>
</comment>
<keyword evidence="2" id="KW-1133">Transmembrane helix</keyword>